<dbReference type="AlphaFoldDB" id="A0A848DCE1"/>
<organism evidence="1 2">
    <name type="scientific">Pseudonocardia bannensis</name>
    <dbReference type="NCBI Taxonomy" id="630973"/>
    <lineage>
        <taxon>Bacteria</taxon>
        <taxon>Bacillati</taxon>
        <taxon>Actinomycetota</taxon>
        <taxon>Actinomycetes</taxon>
        <taxon>Pseudonocardiales</taxon>
        <taxon>Pseudonocardiaceae</taxon>
        <taxon>Pseudonocardia</taxon>
    </lineage>
</organism>
<evidence type="ECO:0000313" key="2">
    <source>
        <dbReference type="Proteomes" id="UP000586918"/>
    </source>
</evidence>
<comment type="caution">
    <text evidence="1">The sequence shown here is derived from an EMBL/GenBank/DDBJ whole genome shotgun (WGS) entry which is preliminary data.</text>
</comment>
<dbReference type="Proteomes" id="UP000586918">
    <property type="component" value="Unassembled WGS sequence"/>
</dbReference>
<dbReference type="EMBL" id="JAAXKZ010000002">
    <property type="protein sequence ID" value="NMH90179.1"/>
    <property type="molecule type" value="Genomic_DNA"/>
</dbReference>
<name>A0A848DCE1_9PSEU</name>
<keyword evidence="2" id="KW-1185">Reference proteome</keyword>
<accession>A0A848DCE1</accession>
<dbReference type="SUPFAM" id="SSF52540">
    <property type="entry name" value="P-loop containing nucleoside triphosphate hydrolases"/>
    <property type="match status" value="1"/>
</dbReference>
<proteinExistence type="predicted"/>
<protein>
    <recommendedName>
        <fullName evidence="3">Dynamin family protein</fullName>
    </recommendedName>
</protein>
<reference evidence="1 2" key="1">
    <citation type="submission" date="2020-04" db="EMBL/GenBank/DDBJ databases">
        <authorList>
            <person name="Klaysubun C."/>
            <person name="Duangmal K."/>
            <person name="Lipun K."/>
        </authorList>
    </citation>
    <scope>NUCLEOTIDE SEQUENCE [LARGE SCALE GENOMIC DNA]</scope>
    <source>
        <strain evidence="1 2">DSM 45300</strain>
    </source>
</reference>
<evidence type="ECO:0008006" key="3">
    <source>
        <dbReference type="Google" id="ProtNLM"/>
    </source>
</evidence>
<dbReference type="RefSeq" id="WP_169409675.1">
    <property type="nucleotide sequence ID" value="NZ_JAAXKZ010000002.1"/>
</dbReference>
<dbReference type="InterPro" id="IPR027417">
    <property type="entry name" value="P-loop_NTPase"/>
</dbReference>
<sequence length="488" mass="51012">MTGPLCAGLADVIAAGLDSAGSGPTADRLRACLEALAERAPRLAVVGRHSDGVSTVVDTVLGTRRAAVGRVPTASVAGWFRYGDPGVLRAILRNGDARATRWDDSAPLPPDLTGLGLAVREVERIVLRAPIDALRHWTVIDVPGMRPDHGDVPPVLDEADAVLLVLPEPAAGLEPAVASVRRFALAAGLTAVNTVGVLTRPERLAVADADPWPAARQVARAYGERLHGLLVDPVPVAGLLAAAALPGGFGEDHARTVRTLRAADPQRRALALADEWEFRDWADGPVGRQDRLRLVEVIGVYGIRELVAAGADDVAASRAVLWERSGAAALVARVTGPLLAAGDRLRCARLLRVAERAVRAAGPDRARGLAALGGELAAYRNQPELAQVRLAGALTDLLSGRCTLPAADAAALEMLATGVHAADCLGLPADADPGLVAETARKAAAHWSAWESADVSQRLRNHVRAARELAQRLARSAAGPDPHREDDG</sequence>
<gene>
    <name evidence="1" type="ORF">HF519_00915</name>
</gene>
<evidence type="ECO:0000313" key="1">
    <source>
        <dbReference type="EMBL" id="NMH90179.1"/>
    </source>
</evidence>